<comment type="catalytic activity">
    <reaction evidence="7">
        <text>L-aspartate + L-glutamine + ATP + H2O = L-asparagine + L-glutamate + AMP + diphosphate + H(+)</text>
        <dbReference type="Rhea" id="RHEA:12228"/>
        <dbReference type="ChEBI" id="CHEBI:15377"/>
        <dbReference type="ChEBI" id="CHEBI:15378"/>
        <dbReference type="ChEBI" id="CHEBI:29985"/>
        <dbReference type="ChEBI" id="CHEBI:29991"/>
        <dbReference type="ChEBI" id="CHEBI:30616"/>
        <dbReference type="ChEBI" id="CHEBI:33019"/>
        <dbReference type="ChEBI" id="CHEBI:58048"/>
        <dbReference type="ChEBI" id="CHEBI:58359"/>
        <dbReference type="ChEBI" id="CHEBI:456215"/>
        <dbReference type="EC" id="6.3.5.4"/>
    </reaction>
</comment>
<gene>
    <name evidence="11" type="ORF">METUNv1_03532</name>
</gene>
<dbReference type="PROSITE" id="PS51278">
    <property type="entry name" value="GATASE_TYPE_2"/>
    <property type="match status" value="1"/>
</dbReference>
<evidence type="ECO:0000313" key="12">
    <source>
        <dbReference type="Proteomes" id="UP000005019"/>
    </source>
</evidence>
<dbReference type="GO" id="GO:0005524">
    <property type="term" value="F:ATP binding"/>
    <property type="evidence" value="ECO:0007669"/>
    <property type="project" value="UniProtKB-KW"/>
</dbReference>
<evidence type="ECO:0000313" key="11">
    <source>
        <dbReference type="EMBL" id="EGK70145.1"/>
    </source>
</evidence>
<evidence type="ECO:0000256" key="6">
    <source>
        <dbReference type="ARBA" id="ARBA00022962"/>
    </source>
</evidence>
<comment type="similarity">
    <text evidence="2">Belongs to the asparagine synthetase family.</text>
</comment>
<dbReference type="STRING" id="1000565.METUNv1_03532"/>
<keyword evidence="5 9" id="KW-0067">ATP-binding</keyword>
<keyword evidence="4 9" id="KW-0547">Nucleotide-binding</keyword>
<dbReference type="GO" id="GO:0006529">
    <property type="term" value="P:asparagine biosynthetic process"/>
    <property type="evidence" value="ECO:0007669"/>
    <property type="project" value="UniProtKB-KW"/>
</dbReference>
<proteinExistence type="inferred from homology"/>
<feature type="binding site" evidence="9">
    <location>
        <position position="99"/>
    </location>
    <ligand>
        <name>L-glutamine</name>
        <dbReference type="ChEBI" id="CHEBI:58359"/>
    </ligand>
</feature>
<feature type="active site" description="For GATase activity" evidence="8">
    <location>
        <position position="2"/>
    </location>
</feature>
<evidence type="ECO:0000256" key="3">
    <source>
        <dbReference type="ARBA" id="ARBA00012737"/>
    </source>
</evidence>
<keyword evidence="12" id="KW-1185">Reference proteome</keyword>
<dbReference type="PIRSF" id="PIRSF001589">
    <property type="entry name" value="Asn_synthetase_glu-h"/>
    <property type="match status" value="1"/>
</dbReference>
<evidence type="ECO:0000256" key="9">
    <source>
        <dbReference type="PIRSR" id="PIRSR001589-2"/>
    </source>
</evidence>
<dbReference type="SUPFAM" id="SSF56235">
    <property type="entry name" value="N-terminal nucleophile aminohydrolases (Ntn hydrolases)"/>
    <property type="match status" value="1"/>
</dbReference>
<keyword evidence="6 8" id="KW-0315">Glutamine amidotransferase</keyword>
<organism evidence="11 12">
    <name type="scientific">Methyloversatilis universalis (strain ATCC BAA-1314 / DSM 25237 / JCM 13912 / CCUG 52030 / FAM5)</name>
    <dbReference type="NCBI Taxonomy" id="1000565"/>
    <lineage>
        <taxon>Bacteria</taxon>
        <taxon>Pseudomonadati</taxon>
        <taxon>Pseudomonadota</taxon>
        <taxon>Betaproteobacteria</taxon>
        <taxon>Nitrosomonadales</taxon>
        <taxon>Sterolibacteriaceae</taxon>
        <taxon>Methyloversatilis</taxon>
    </lineage>
</organism>
<dbReference type="CDD" id="cd00712">
    <property type="entry name" value="AsnB"/>
    <property type="match status" value="1"/>
</dbReference>
<dbReference type="SUPFAM" id="SSF52402">
    <property type="entry name" value="Adenine nucleotide alpha hydrolases-like"/>
    <property type="match status" value="1"/>
</dbReference>
<dbReference type="EMBL" id="AFHG01000058">
    <property type="protein sequence ID" value="EGK70145.1"/>
    <property type="molecule type" value="Genomic_DNA"/>
</dbReference>
<dbReference type="NCBIfam" id="TIGR01536">
    <property type="entry name" value="asn_synth_AEB"/>
    <property type="match status" value="1"/>
</dbReference>
<comment type="caution">
    <text evidence="11">The sequence shown here is derived from an EMBL/GenBank/DDBJ whole genome shotgun (WGS) entry which is preliminary data.</text>
</comment>
<dbReference type="InterPro" id="IPR033738">
    <property type="entry name" value="AsnB_N"/>
</dbReference>
<sequence>MCGILGWVTTQSTDGRARFARALDTLRHRGPDDGDVYAADGILLGHRRLSIIDLSSAGRQPMEDPALGNVITFNGEIYNYLELRAELEALGHVFRTATDTEVLLHAFRAWGPQALNRLNGMWAFAIWQPATRTLFMARDRFGVKPFHYALTREGLAFASEPKALLELSPELRRADDATVFRFLSAGELHAGEDTFYEAVKTLPAGCYAEFGPDAGAPKIRRYWDYPAPVSVVQDPEEAAREFACLLDDAVRLRTRSDVKVGLTLSGGLDSTAILASAQRLSPQGLQCFTSVYGGNERGEARWAAAAARPYGSVPLEVEAPKQSWLDTLLDIAWHMDSPGYSPAVYPLWHLMKTARQQGVYVLLEGQGADEALGGYPQYAALSVLQHLRGMRGFADFGALVRTVRTSAQTFSAPVLFKWLLRELFPVLITANRGLAGAASALDPAFRASMEGRAAAAHPAGSRAAGHDLLTARLLQDHSRNILPALLQYGDAVSMAHGVESRLPFMDYRLVEWLFARDATFKIADGRTKWLLRRYLLQAGQPEISARKDKQGYPTPVERWMAEDNGRFVRDLLLAPDACIRRYCDSAALARLIDRHASGRKGSGNHVYRLVSTELWMRRCLSQP</sequence>
<dbReference type="InterPro" id="IPR014729">
    <property type="entry name" value="Rossmann-like_a/b/a_fold"/>
</dbReference>
<dbReference type="InterPro" id="IPR017932">
    <property type="entry name" value="GATase_2_dom"/>
</dbReference>
<evidence type="ECO:0000256" key="5">
    <source>
        <dbReference type="ARBA" id="ARBA00022840"/>
    </source>
</evidence>
<dbReference type="InterPro" id="IPR051786">
    <property type="entry name" value="ASN_synthetase/amidase"/>
</dbReference>
<dbReference type="Gene3D" id="3.40.50.620">
    <property type="entry name" value="HUPs"/>
    <property type="match status" value="1"/>
</dbReference>
<reference evidence="11 12" key="1">
    <citation type="journal article" date="2011" name="J. Bacteriol.">
        <title>Genome sequence of Methyloversatilis universalis FAM5T, a methylotrophic representative of the order Rhodocyclales.</title>
        <authorList>
            <person name="Kittichotirat W."/>
            <person name="Good N.M."/>
            <person name="Hall R."/>
            <person name="Bringel F."/>
            <person name="Lajus A."/>
            <person name="Medigue C."/>
            <person name="Smalley N.E."/>
            <person name="Beck D."/>
            <person name="Bumgarner R."/>
            <person name="Vuilleumier S."/>
            <person name="Kalyuzhnaya M.G."/>
        </authorList>
    </citation>
    <scope>NUCLEOTIDE SEQUENCE [LARGE SCALE GENOMIC DNA]</scope>
    <source>
        <strain evidence="12">ATCC BAA-1314 / JCM 13912 / FAM5</strain>
    </source>
</reference>
<feature type="domain" description="Glutamine amidotransferase type-2" evidence="10">
    <location>
        <begin position="2"/>
        <end position="194"/>
    </location>
</feature>
<dbReference type="Proteomes" id="UP000005019">
    <property type="component" value="Unassembled WGS sequence"/>
</dbReference>
<dbReference type="GO" id="GO:0004066">
    <property type="term" value="F:asparagine synthase (glutamine-hydrolyzing) activity"/>
    <property type="evidence" value="ECO:0007669"/>
    <property type="project" value="UniProtKB-EC"/>
</dbReference>
<evidence type="ECO:0000256" key="8">
    <source>
        <dbReference type="PIRSR" id="PIRSR001589-1"/>
    </source>
</evidence>
<dbReference type="CDD" id="cd01991">
    <property type="entry name" value="Asn_synthase_B_C"/>
    <property type="match status" value="1"/>
</dbReference>
<dbReference type="Pfam" id="PF00733">
    <property type="entry name" value="Asn_synthase"/>
    <property type="match status" value="1"/>
</dbReference>
<dbReference type="OrthoDB" id="9763290at2"/>
<keyword evidence="8" id="KW-0028">Amino-acid biosynthesis</keyword>
<keyword evidence="8" id="KW-0061">Asparagine biosynthesis</keyword>
<dbReference type="PANTHER" id="PTHR43284:SF1">
    <property type="entry name" value="ASPARAGINE SYNTHETASE"/>
    <property type="match status" value="1"/>
</dbReference>
<dbReference type="RefSeq" id="WP_008064010.1">
    <property type="nucleotide sequence ID" value="NZ_AFHG01000058.1"/>
</dbReference>
<dbReference type="InterPro" id="IPR006426">
    <property type="entry name" value="Asn_synth_AEB"/>
</dbReference>
<protein>
    <recommendedName>
        <fullName evidence="3">asparagine synthase (glutamine-hydrolyzing)</fullName>
        <ecNumber evidence="3">6.3.5.4</ecNumber>
    </recommendedName>
</protein>
<dbReference type="InterPro" id="IPR029055">
    <property type="entry name" value="Ntn_hydrolases_N"/>
</dbReference>
<evidence type="ECO:0000256" key="4">
    <source>
        <dbReference type="ARBA" id="ARBA00022741"/>
    </source>
</evidence>
<dbReference type="EC" id="6.3.5.4" evidence="3"/>
<dbReference type="Gene3D" id="3.60.20.10">
    <property type="entry name" value="Glutamine Phosphoribosylpyrophosphate, subunit 1, domain 1"/>
    <property type="match status" value="1"/>
</dbReference>
<dbReference type="AlphaFoldDB" id="F5RGU1"/>
<evidence type="ECO:0000256" key="1">
    <source>
        <dbReference type="ARBA" id="ARBA00005187"/>
    </source>
</evidence>
<name>F5RGU1_METUF</name>
<dbReference type="PANTHER" id="PTHR43284">
    <property type="entry name" value="ASPARAGINE SYNTHETASE (GLUTAMINE-HYDROLYZING)"/>
    <property type="match status" value="1"/>
</dbReference>
<evidence type="ECO:0000259" key="10">
    <source>
        <dbReference type="PROSITE" id="PS51278"/>
    </source>
</evidence>
<dbReference type="eggNOG" id="COG0367">
    <property type="taxonomic scope" value="Bacteria"/>
</dbReference>
<evidence type="ECO:0000256" key="2">
    <source>
        <dbReference type="ARBA" id="ARBA00005752"/>
    </source>
</evidence>
<dbReference type="GO" id="GO:0005829">
    <property type="term" value="C:cytosol"/>
    <property type="evidence" value="ECO:0007669"/>
    <property type="project" value="TreeGrafter"/>
</dbReference>
<comment type="pathway">
    <text evidence="1">Amino-acid biosynthesis; L-asparagine biosynthesis; L-asparagine from L-aspartate (L-Gln route): step 1/1.</text>
</comment>
<dbReference type="Pfam" id="PF13537">
    <property type="entry name" value="GATase_7"/>
    <property type="match status" value="1"/>
</dbReference>
<dbReference type="InterPro" id="IPR001962">
    <property type="entry name" value="Asn_synthase"/>
</dbReference>
<evidence type="ECO:0000256" key="7">
    <source>
        <dbReference type="ARBA" id="ARBA00048741"/>
    </source>
</evidence>
<accession>F5RGU1</accession>